<dbReference type="AlphaFoldDB" id="A0AAI8GD30"/>
<dbReference type="Proteomes" id="UP000093740">
    <property type="component" value="Chromosome"/>
</dbReference>
<dbReference type="KEGG" id="fia:NA23_04325"/>
<dbReference type="SUPFAM" id="SSF53474">
    <property type="entry name" value="alpha/beta-Hydrolases"/>
    <property type="match status" value="1"/>
</dbReference>
<dbReference type="InterPro" id="IPR000073">
    <property type="entry name" value="AB_hydrolase_1"/>
</dbReference>
<organism evidence="3 4">
    <name type="scientific">Fervidobacterium islandicum</name>
    <dbReference type="NCBI Taxonomy" id="2423"/>
    <lineage>
        <taxon>Bacteria</taxon>
        <taxon>Thermotogati</taxon>
        <taxon>Thermotogota</taxon>
        <taxon>Thermotogae</taxon>
        <taxon>Thermotogales</taxon>
        <taxon>Fervidobacteriaceae</taxon>
        <taxon>Fervidobacterium</taxon>
    </lineage>
</organism>
<dbReference type="EMBL" id="CP014334">
    <property type="protein sequence ID" value="AMW32581.1"/>
    <property type="molecule type" value="Genomic_DNA"/>
</dbReference>
<dbReference type="InterPro" id="IPR050266">
    <property type="entry name" value="AB_hydrolase_sf"/>
</dbReference>
<sequence>MESNGLMTFLKALILGMLAFYITTHISTSGIIEYVSRDVKKLTIDGIEVAYREYGKGNFETIVFLHGFAGSSYDWKVLIDALSKNYHCVAFDIPPFGLSEKKKDFDYSDESIVRLIIKSMDSLGIEQFTLVGHSMGGYISLAIASTIPKRVERLILFDAAYNVNSEDLQNSGPPFELTNERQLKFYQLLLDVGLKTYPLFKFVYRNSLAEGEILNTEHFDYLFSQNYFLPAEILIKFTKDKAAQKPLKIDLEGITAKTLIIYGEKDQITPPSIGEYLSKSIKNSKFMLIPNEGHMPLSNRLVIELVRKFLIDILE</sequence>
<keyword evidence="1" id="KW-0472">Membrane</keyword>
<dbReference type="Pfam" id="PF00561">
    <property type="entry name" value="Abhydrolase_1"/>
    <property type="match status" value="2"/>
</dbReference>
<evidence type="ECO:0000256" key="1">
    <source>
        <dbReference type="SAM" id="Phobius"/>
    </source>
</evidence>
<reference evidence="3 4" key="1">
    <citation type="journal article" date="2015" name="Stand. Genomic Sci.">
        <title>Genome sequence of a native-feather degrading extremely thermophilic Eubacterium, Fervidobacterium islandicum AW-1.</title>
        <authorList>
            <person name="Lee Y.J."/>
            <person name="Jeong H."/>
            <person name="Park G.S."/>
            <person name="Kwak Y."/>
            <person name="Lee S.J."/>
            <person name="Lee S.J."/>
            <person name="Park M.K."/>
            <person name="Kim J.Y."/>
            <person name="Kang H.K."/>
            <person name="Shin J.H."/>
            <person name="Lee D.W."/>
        </authorList>
    </citation>
    <scope>NUCLEOTIDE SEQUENCE [LARGE SCALE GENOMIC DNA]</scope>
    <source>
        <strain evidence="3 4">AW-1</strain>
    </source>
</reference>
<dbReference type="PANTHER" id="PTHR43798">
    <property type="entry name" value="MONOACYLGLYCEROL LIPASE"/>
    <property type="match status" value="1"/>
</dbReference>
<name>A0AAI8GD30_FERIS</name>
<dbReference type="Gene3D" id="3.40.50.1820">
    <property type="entry name" value="alpha/beta hydrolase"/>
    <property type="match status" value="1"/>
</dbReference>
<dbReference type="RefSeq" id="WP_033190964.1">
    <property type="nucleotide sequence ID" value="NZ_CP014334.2"/>
</dbReference>
<dbReference type="InterPro" id="IPR029058">
    <property type="entry name" value="AB_hydrolase_fold"/>
</dbReference>
<keyword evidence="3" id="KW-0378">Hydrolase</keyword>
<evidence type="ECO:0000313" key="3">
    <source>
        <dbReference type="EMBL" id="AMW32581.1"/>
    </source>
</evidence>
<evidence type="ECO:0000313" key="4">
    <source>
        <dbReference type="Proteomes" id="UP000093740"/>
    </source>
</evidence>
<evidence type="ECO:0000259" key="2">
    <source>
        <dbReference type="Pfam" id="PF00561"/>
    </source>
</evidence>
<feature type="domain" description="AB hydrolase-1" evidence="2">
    <location>
        <begin position="204"/>
        <end position="297"/>
    </location>
</feature>
<dbReference type="GO" id="GO:0016787">
    <property type="term" value="F:hydrolase activity"/>
    <property type="evidence" value="ECO:0007669"/>
    <property type="project" value="UniProtKB-KW"/>
</dbReference>
<keyword evidence="1" id="KW-1133">Transmembrane helix</keyword>
<protein>
    <submittedName>
        <fullName evidence="3">Alpha/beta hydrolase</fullName>
    </submittedName>
</protein>
<proteinExistence type="predicted"/>
<keyword evidence="4" id="KW-1185">Reference proteome</keyword>
<feature type="transmembrane region" description="Helical" evidence="1">
    <location>
        <begin position="12"/>
        <end position="32"/>
    </location>
</feature>
<accession>A0AAI8GD30</accession>
<gene>
    <name evidence="3" type="ORF">NA23_04325</name>
</gene>
<keyword evidence="1" id="KW-0812">Transmembrane</keyword>
<dbReference type="PRINTS" id="PR00111">
    <property type="entry name" value="ABHYDROLASE"/>
</dbReference>
<feature type="domain" description="AB hydrolase-1" evidence="2">
    <location>
        <begin position="61"/>
        <end position="187"/>
    </location>
</feature>